<reference evidence="2 3" key="1">
    <citation type="submission" date="2019-01" db="EMBL/GenBank/DDBJ databases">
        <title>Ktedonosporobacter rubrisoli SCAWS-G2.</title>
        <authorList>
            <person name="Huang Y."/>
            <person name="Yan B."/>
        </authorList>
    </citation>
    <scope>NUCLEOTIDE SEQUENCE [LARGE SCALE GENOMIC DNA]</scope>
    <source>
        <strain evidence="2 3">SCAWS-G2</strain>
    </source>
</reference>
<sequence length="311" mass="33110">MKAIQFYTYGGPDVLLYEDTSRPVPGSGEVLVRIYAAGINPGDWIIRSGLSQNAGLHIDFPYIPGFDISGVVEEVGAGVTEFQRGEAVYGMTQSGGAYAEYAVAPVGQLARKPSSINHVQAAGVPMSAFTAWRSLFIQAQMKAGQTVLINGAAGGVGHFAVQLAKRAGARVIGVASGRHAEFLLEMGVDQHIDYTNVSVEDVIKNVDLVVDTVGGENGYRLLKALKPGGILVPTVGGTYISRDNGRSDVFVRDVLLTAVTTAQLMKISRLIDAGDLHVIIDATFPLAQARQAHEVLGNQHARGKTILRVRE</sequence>
<gene>
    <name evidence="2" type="ORF">EPA93_47855</name>
</gene>
<dbReference type="SUPFAM" id="SSF51735">
    <property type="entry name" value="NAD(P)-binding Rossmann-fold domains"/>
    <property type="match status" value="1"/>
</dbReference>
<dbReference type="Gene3D" id="3.90.180.10">
    <property type="entry name" value="Medium-chain alcohol dehydrogenases, catalytic domain"/>
    <property type="match status" value="1"/>
</dbReference>
<feature type="domain" description="Enoyl reductase (ER)" evidence="1">
    <location>
        <begin position="10"/>
        <end position="307"/>
    </location>
</feature>
<keyword evidence="3" id="KW-1185">Reference proteome</keyword>
<protein>
    <submittedName>
        <fullName evidence="2">NADP-dependent oxidoreductase</fullName>
    </submittedName>
</protein>
<dbReference type="Gene3D" id="3.40.50.720">
    <property type="entry name" value="NAD(P)-binding Rossmann-like Domain"/>
    <property type="match status" value="1"/>
</dbReference>
<dbReference type="AlphaFoldDB" id="A0A4P6K6N4"/>
<organism evidence="2 3">
    <name type="scientific">Ktedonosporobacter rubrisoli</name>
    <dbReference type="NCBI Taxonomy" id="2509675"/>
    <lineage>
        <taxon>Bacteria</taxon>
        <taxon>Bacillati</taxon>
        <taxon>Chloroflexota</taxon>
        <taxon>Ktedonobacteria</taxon>
        <taxon>Ktedonobacterales</taxon>
        <taxon>Ktedonosporobacteraceae</taxon>
        <taxon>Ktedonosporobacter</taxon>
    </lineage>
</organism>
<dbReference type="PROSITE" id="PS01162">
    <property type="entry name" value="QOR_ZETA_CRYSTAL"/>
    <property type="match status" value="1"/>
</dbReference>
<dbReference type="Proteomes" id="UP000290365">
    <property type="component" value="Chromosome"/>
</dbReference>
<dbReference type="InterPro" id="IPR002364">
    <property type="entry name" value="Quin_OxRdtase/zeta-crystal_CS"/>
</dbReference>
<dbReference type="InterPro" id="IPR036291">
    <property type="entry name" value="NAD(P)-bd_dom_sf"/>
</dbReference>
<evidence type="ECO:0000313" key="2">
    <source>
        <dbReference type="EMBL" id="QBD83805.1"/>
    </source>
</evidence>
<evidence type="ECO:0000313" key="3">
    <source>
        <dbReference type="Proteomes" id="UP000290365"/>
    </source>
</evidence>
<dbReference type="OrthoDB" id="9792162at2"/>
<dbReference type="InterPro" id="IPR011032">
    <property type="entry name" value="GroES-like_sf"/>
</dbReference>
<dbReference type="GO" id="GO:0016491">
    <property type="term" value="F:oxidoreductase activity"/>
    <property type="evidence" value="ECO:0007669"/>
    <property type="project" value="InterPro"/>
</dbReference>
<dbReference type="CDD" id="cd05289">
    <property type="entry name" value="MDR_like_2"/>
    <property type="match status" value="1"/>
</dbReference>
<dbReference type="InterPro" id="IPR013154">
    <property type="entry name" value="ADH-like_N"/>
</dbReference>
<dbReference type="PANTHER" id="PTHR43482:SF1">
    <property type="entry name" value="PROTEIN AST1-RELATED"/>
    <property type="match status" value="1"/>
</dbReference>
<dbReference type="EMBL" id="CP035758">
    <property type="protein sequence ID" value="QBD83805.1"/>
    <property type="molecule type" value="Genomic_DNA"/>
</dbReference>
<name>A0A4P6K6N4_KTERU</name>
<dbReference type="Pfam" id="PF08240">
    <property type="entry name" value="ADH_N"/>
    <property type="match status" value="1"/>
</dbReference>
<dbReference type="GO" id="GO:0008270">
    <property type="term" value="F:zinc ion binding"/>
    <property type="evidence" value="ECO:0007669"/>
    <property type="project" value="InterPro"/>
</dbReference>
<dbReference type="Pfam" id="PF13602">
    <property type="entry name" value="ADH_zinc_N_2"/>
    <property type="match status" value="1"/>
</dbReference>
<accession>A0A4P6K6N4</accession>
<dbReference type="KEGG" id="kbs:EPA93_47855"/>
<dbReference type="InterPro" id="IPR052585">
    <property type="entry name" value="Lipid_raft_assoc_Zn_ADH"/>
</dbReference>
<dbReference type="InterPro" id="IPR020843">
    <property type="entry name" value="ER"/>
</dbReference>
<proteinExistence type="predicted"/>
<dbReference type="SMART" id="SM00829">
    <property type="entry name" value="PKS_ER"/>
    <property type="match status" value="1"/>
</dbReference>
<evidence type="ECO:0000259" key="1">
    <source>
        <dbReference type="SMART" id="SM00829"/>
    </source>
</evidence>
<dbReference type="PANTHER" id="PTHR43482">
    <property type="entry name" value="PROTEIN AST1-RELATED"/>
    <property type="match status" value="1"/>
</dbReference>
<dbReference type="SUPFAM" id="SSF50129">
    <property type="entry name" value="GroES-like"/>
    <property type="match status" value="1"/>
</dbReference>